<evidence type="ECO:0000313" key="5">
    <source>
        <dbReference type="Proteomes" id="UP000433652"/>
    </source>
</evidence>
<keyword evidence="2" id="KW-0732">Signal</keyword>
<keyword evidence="5" id="KW-1185">Reference proteome</keyword>
<reference evidence="4 5" key="1">
    <citation type="submission" date="2019-12" db="EMBL/GenBank/DDBJ databases">
        <title>Genomic-based taxomic classification of the family Erythrobacteraceae.</title>
        <authorList>
            <person name="Xu L."/>
        </authorList>
    </citation>
    <scope>NUCLEOTIDE SEQUENCE [LARGE SCALE GENOMIC DNA]</scope>
    <source>
        <strain evidence="4 5">MCCC 1K01500</strain>
    </source>
</reference>
<sequence length="201" mass="20922">MFLRKSLVIAALPLVLLAGCSNPIGPGFNKKTIAVQGSPQQAMQGLLEAVEAKDAAKAASYYATGATVYVAETAPVTDIAARFDEGFNNPGYKVVEDPASTKFFGGGTVAIFRTNAKWTFNDGGSLVTYDMANIMVWEKDATTREWKVTSDFTAVPVGSGQPGLTPGNPDEPPPAPGSSFTPLSNPIGPGIPKIRAADLGG</sequence>
<organism evidence="4 5">
    <name type="scientific">Croceibacterium salegens</name>
    <dbReference type="NCBI Taxonomy" id="1737568"/>
    <lineage>
        <taxon>Bacteria</taxon>
        <taxon>Pseudomonadati</taxon>
        <taxon>Pseudomonadota</taxon>
        <taxon>Alphaproteobacteria</taxon>
        <taxon>Sphingomonadales</taxon>
        <taxon>Erythrobacteraceae</taxon>
        <taxon>Croceibacterium</taxon>
    </lineage>
</organism>
<dbReference type="Proteomes" id="UP000433652">
    <property type="component" value="Unassembled WGS sequence"/>
</dbReference>
<dbReference type="RefSeq" id="WP_159793445.1">
    <property type="nucleotide sequence ID" value="NZ_WTYM01000033.1"/>
</dbReference>
<dbReference type="PROSITE" id="PS51257">
    <property type="entry name" value="PROKAR_LIPOPROTEIN"/>
    <property type="match status" value="1"/>
</dbReference>
<accession>A0A6I4SW02</accession>
<dbReference type="AlphaFoldDB" id="A0A6I4SW02"/>
<dbReference type="SUPFAM" id="SSF54427">
    <property type="entry name" value="NTF2-like"/>
    <property type="match status" value="1"/>
</dbReference>
<evidence type="ECO:0000256" key="1">
    <source>
        <dbReference type="SAM" id="MobiDB-lite"/>
    </source>
</evidence>
<feature type="signal peptide" evidence="2">
    <location>
        <begin position="1"/>
        <end position="18"/>
    </location>
</feature>
<dbReference type="Gene3D" id="3.10.450.50">
    <property type="match status" value="1"/>
</dbReference>
<name>A0A6I4SW02_9SPHN</name>
<dbReference type="EMBL" id="WTYM01000033">
    <property type="protein sequence ID" value="MXO59230.1"/>
    <property type="molecule type" value="Genomic_DNA"/>
</dbReference>
<protein>
    <submittedName>
        <fullName evidence="4">DUF4440 domain-containing protein</fullName>
    </submittedName>
</protein>
<feature type="domain" description="DUF4440" evidence="3">
    <location>
        <begin position="44"/>
        <end position="148"/>
    </location>
</feature>
<proteinExistence type="predicted"/>
<evidence type="ECO:0000313" key="4">
    <source>
        <dbReference type="EMBL" id="MXO59230.1"/>
    </source>
</evidence>
<dbReference type="InterPro" id="IPR032710">
    <property type="entry name" value="NTF2-like_dom_sf"/>
</dbReference>
<comment type="caution">
    <text evidence="4">The sequence shown here is derived from an EMBL/GenBank/DDBJ whole genome shotgun (WGS) entry which is preliminary data.</text>
</comment>
<feature type="region of interest" description="Disordered" evidence="1">
    <location>
        <begin position="155"/>
        <end position="191"/>
    </location>
</feature>
<evidence type="ECO:0000259" key="3">
    <source>
        <dbReference type="Pfam" id="PF14534"/>
    </source>
</evidence>
<gene>
    <name evidence="4" type="ORF">GRI89_06720</name>
</gene>
<evidence type="ECO:0000256" key="2">
    <source>
        <dbReference type="SAM" id="SignalP"/>
    </source>
</evidence>
<dbReference type="Pfam" id="PF14534">
    <property type="entry name" value="DUF4440"/>
    <property type="match status" value="1"/>
</dbReference>
<dbReference type="InterPro" id="IPR027843">
    <property type="entry name" value="DUF4440"/>
</dbReference>
<feature type="chain" id="PRO_5026162911" evidence="2">
    <location>
        <begin position="19"/>
        <end position="201"/>
    </location>
</feature>